<comment type="caution">
    <text evidence="2">The sequence shown here is derived from an EMBL/GenBank/DDBJ whole genome shotgun (WGS) entry which is preliminary data.</text>
</comment>
<dbReference type="EMBL" id="JADHEC010000001">
    <property type="protein sequence ID" value="MBF2707027.1"/>
    <property type="molecule type" value="Genomic_DNA"/>
</dbReference>
<dbReference type="InterPro" id="IPR023614">
    <property type="entry name" value="Porin_dom_sf"/>
</dbReference>
<sequence length="437" mass="48881">MKKITLAFLLLGAFMAKAQEVQKDTIIQSLKESIDEHSMKFSGLDERLSTMDSDLAKLTKIKVSGYIQAQYDVYDTWGAAGHGISVASTTPPTLVTNSFFLRRARIKFAYEAAEGVKFVLQPDFSFDKVSLKDAYVVLNDRWTKTFSLFLGQFDRPNYELEYSSGSIETLERTRAAGILYPGEKELGAKLEANFETKYHLPLKLQLAVVNGNFNLGAIGNQLRDIDNNKDVIVRAVYSLKLPSSGLGIDFGGHGYLGSTQILSQTTPVTVFSDVNSVNFTPGVGDKLDKKWYGAEVQVYYDFLGGAALKGEYISGTISGTTNAVQNNSNFNFNRVRDFRSFYATFIKNIGVKNQFIARYDVWDPNRKISGNQVANAGDLKYSTWSISWQYFFDDNIKINFGYILPTNEKSSIAGVGTDFVNRDKKDNTFTIRLQAKF</sequence>
<accession>A0A930XUH8</accession>
<dbReference type="Pfam" id="PF07396">
    <property type="entry name" value="Porin_O_P"/>
    <property type="match status" value="1"/>
</dbReference>
<dbReference type="SUPFAM" id="SSF56935">
    <property type="entry name" value="Porins"/>
    <property type="match status" value="1"/>
</dbReference>
<dbReference type="InterPro" id="IPR010870">
    <property type="entry name" value="Porin_O/P"/>
</dbReference>
<reference evidence="2" key="1">
    <citation type="submission" date="2020-11" db="EMBL/GenBank/DDBJ databases">
        <title>Genome of Flavobacterium soyangense.</title>
        <authorList>
            <person name="Liu Q."/>
            <person name="Xin Y.-H."/>
        </authorList>
    </citation>
    <scope>NUCLEOTIDE SEQUENCE</scope>
    <source>
        <strain evidence="2">CGMCC 1.13493</strain>
    </source>
</reference>
<feature type="signal peptide" evidence="1">
    <location>
        <begin position="1"/>
        <end position="18"/>
    </location>
</feature>
<proteinExistence type="predicted"/>
<organism evidence="2 3">
    <name type="scientific">Flavobacterium soyangense</name>
    <dbReference type="NCBI Taxonomy" id="2023265"/>
    <lineage>
        <taxon>Bacteria</taxon>
        <taxon>Pseudomonadati</taxon>
        <taxon>Bacteroidota</taxon>
        <taxon>Flavobacteriia</taxon>
        <taxon>Flavobacteriales</taxon>
        <taxon>Flavobacteriaceae</taxon>
        <taxon>Flavobacterium</taxon>
    </lineage>
</organism>
<feature type="chain" id="PRO_5037519162" description="Porin" evidence="1">
    <location>
        <begin position="19"/>
        <end position="437"/>
    </location>
</feature>
<protein>
    <recommendedName>
        <fullName evidence="4">Porin</fullName>
    </recommendedName>
</protein>
<keyword evidence="3" id="KW-1185">Reference proteome</keyword>
<evidence type="ECO:0000313" key="3">
    <source>
        <dbReference type="Proteomes" id="UP000646211"/>
    </source>
</evidence>
<evidence type="ECO:0008006" key="4">
    <source>
        <dbReference type="Google" id="ProtNLM"/>
    </source>
</evidence>
<gene>
    <name evidence="2" type="ORF">IR213_00225</name>
</gene>
<name>A0A930XUH8_9FLAO</name>
<dbReference type="AlphaFoldDB" id="A0A930XUH8"/>
<evidence type="ECO:0000256" key="1">
    <source>
        <dbReference type="SAM" id="SignalP"/>
    </source>
</evidence>
<keyword evidence="1" id="KW-0732">Signal</keyword>
<dbReference type="Proteomes" id="UP000646211">
    <property type="component" value="Unassembled WGS sequence"/>
</dbReference>
<dbReference type="RefSeq" id="WP_194310304.1">
    <property type="nucleotide sequence ID" value="NZ_JADHEC010000001.1"/>
</dbReference>
<evidence type="ECO:0000313" key="2">
    <source>
        <dbReference type="EMBL" id="MBF2707027.1"/>
    </source>
</evidence>
<dbReference type="Gene3D" id="2.40.160.10">
    <property type="entry name" value="Porin"/>
    <property type="match status" value="1"/>
</dbReference>